<organism evidence="1 2">
    <name type="scientific">Panagrolaimus sp. ES5</name>
    <dbReference type="NCBI Taxonomy" id="591445"/>
    <lineage>
        <taxon>Eukaryota</taxon>
        <taxon>Metazoa</taxon>
        <taxon>Ecdysozoa</taxon>
        <taxon>Nematoda</taxon>
        <taxon>Chromadorea</taxon>
        <taxon>Rhabditida</taxon>
        <taxon>Tylenchina</taxon>
        <taxon>Panagrolaimomorpha</taxon>
        <taxon>Panagrolaimoidea</taxon>
        <taxon>Panagrolaimidae</taxon>
        <taxon>Panagrolaimus</taxon>
    </lineage>
</organism>
<dbReference type="WBParaSite" id="ES5_v2.g18842.t1">
    <property type="protein sequence ID" value="ES5_v2.g18842.t1"/>
    <property type="gene ID" value="ES5_v2.g18842"/>
</dbReference>
<sequence length="69" mass="7716">MNDYGRPIVLGETAARLAIPAAYVLSILLLVGLLHFNINDVGLTRAFEMFFNSTNLYIEIVVLKKYVSI</sequence>
<dbReference type="Proteomes" id="UP000887579">
    <property type="component" value="Unplaced"/>
</dbReference>
<name>A0AC34FP10_9BILA</name>
<accession>A0AC34FP10</accession>
<reference evidence="2" key="1">
    <citation type="submission" date="2022-11" db="UniProtKB">
        <authorList>
            <consortium name="WormBaseParasite"/>
        </authorList>
    </citation>
    <scope>IDENTIFICATION</scope>
</reference>
<evidence type="ECO:0000313" key="1">
    <source>
        <dbReference type="Proteomes" id="UP000887579"/>
    </source>
</evidence>
<protein>
    <submittedName>
        <fullName evidence="2">Uncharacterized protein</fullName>
    </submittedName>
</protein>
<evidence type="ECO:0000313" key="2">
    <source>
        <dbReference type="WBParaSite" id="ES5_v2.g18842.t1"/>
    </source>
</evidence>
<proteinExistence type="predicted"/>